<dbReference type="Proteomes" id="UP000660611">
    <property type="component" value="Unassembled WGS sequence"/>
</dbReference>
<evidence type="ECO:0000313" key="4">
    <source>
        <dbReference type="Proteomes" id="UP000660611"/>
    </source>
</evidence>
<dbReference type="InterPro" id="IPR050177">
    <property type="entry name" value="Lipid_A_modif_metabolic_enz"/>
</dbReference>
<dbReference type="AlphaFoldDB" id="A0A919PM45"/>
<dbReference type="RefSeq" id="WP_203848906.1">
    <property type="nucleotide sequence ID" value="NZ_BAAAVW010000017.1"/>
</dbReference>
<dbReference type="PANTHER" id="PTHR43245">
    <property type="entry name" value="BIFUNCTIONAL POLYMYXIN RESISTANCE PROTEIN ARNA"/>
    <property type="match status" value="1"/>
</dbReference>
<comment type="caution">
    <text evidence="3">The sequence shown here is derived from an EMBL/GenBank/DDBJ whole genome shotgun (WGS) entry which is preliminary data.</text>
</comment>
<dbReference type="PANTHER" id="PTHR43245:SF13">
    <property type="entry name" value="UDP-D-APIOSE_UDP-D-XYLOSE SYNTHASE 2"/>
    <property type="match status" value="1"/>
</dbReference>
<dbReference type="SUPFAM" id="SSF51735">
    <property type="entry name" value="NAD(P)-binding Rossmann-fold domains"/>
    <property type="match status" value="1"/>
</dbReference>
<dbReference type="InterPro" id="IPR001509">
    <property type="entry name" value="Epimerase_deHydtase"/>
</dbReference>
<feature type="domain" description="NAD-dependent epimerase/dehydratase" evidence="2">
    <location>
        <begin position="3"/>
        <end position="232"/>
    </location>
</feature>
<protein>
    <submittedName>
        <fullName evidence="3">CDP-paratose 2-epimerase</fullName>
    </submittedName>
</protein>
<evidence type="ECO:0000256" key="1">
    <source>
        <dbReference type="SAM" id="MobiDB-lite"/>
    </source>
</evidence>
<evidence type="ECO:0000259" key="2">
    <source>
        <dbReference type="Pfam" id="PF01370"/>
    </source>
</evidence>
<keyword evidence="4" id="KW-1185">Reference proteome</keyword>
<sequence length="310" mass="31928">MNVTVLGASGFVGSAVTAALARRPIRLRAVARRPAALPPGAVAEIETVTADLTEPDAVEAAVAGADAVVHLVLHESGWRGADDDPDSGRTNVGVLHDVVRARRDGSRPVVVFAGSTSQVGPPPRVPIDGTEPDRPATAYDRQKLAAEELLRAATADGLVRGVTLRLPTIFGGSAQDRGVVAAMMRKALAGEPLTVWADGAVQRDLLYVDDTAEAFVAALDHADMLAGRSYPLGTGVGVSLRELFGAIAGVVAGHTGRPAVPVLSVPPPPGTAATDAHSMVVDASAFRSATGWRPLVPLAEALRRTVKVLA</sequence>
<dbReference type="InterPro" id="IPR036291">
    <property type="entry name" value="NAD(P)-bd_dom_sf"/>
</dbReference>
<name>A0A919PM45_9ACTN</name>
<reference evidence="3" key="1">
    <citation type="submission" date="2021-01" db="EMBL/GenBank/DDBJ databases">
        <title>Whole genome shotgun sequence of Dactylosporangium siamense NBRC 106093.</title>
        <authorList>
            <person name="Komaki H."/>
            <person name="Tamura T."/>
        </authorList>
    </citation>
    <scope>NUCLEOTIDE SEQUENCE</scope>
    <source>
        <strain evidence="3">NBRC 106093</strain>
    </source>
</reference>
<organism evidence="3 4">
    <name type="scientific">Dactylosporangium siamense</name>
    <dbReference type="NCBI Taxonomy" id="685454"/>
    <lineage>
        <taxon>Bacteria</taxon>
        <taxon>Bacillati</taxon>
        <taxon>Actinomycetota</taxon>
        <taxon>Actinomycetes</taxon>
        <taxon>Micromonosporales</taxon>
        <taxon>Micromonosporaceae</taxon>
        <taxon>Dactylosporangium</taxon>
    </lineage>
</organism>
<feature type="region of interest" description="Disordered" evidence="1">
    <location>
        <begin position="113"/>
        <end position="134"/>
    </location>
</feature>
<accession>A0A919PM45</accession>
<dbReference type="Pfam" id="PF01370">
    <property type="entry name" value="Epimerase"/>
    <property type="match status" value="1"/>
</dbReference>
<evidence type="ECO:0000313" key="3">
    <source>
        <dbReference type="EMBL" id="GIG47176.1"/>
    </source>
</evidence>
<dbReference type="EMBL" id="BONQ01000081">
    <property type="protein sequence ID" value="GIG47176.1"/>
    <property type="molecule type" value="Genomic_DNA"/>
</dbReference>
<gene>
    <name evidence="3" type="primary">tyv</name>
    <name evidence="3" type="ORF">Dsi01nite_052170</name>
</gene>
<dbReference type="Gene3D" id="3.40.50.720">
    <property type="entry name" value="NAD(P)-binding Rossmann-like Domain"/>
    <property type="match status" value="1"/>
</dbReference>
<proteinExistence type="predicted"/>